<feature type="region of interest" description="Disordered" evidence="7">
    <location>
        <begin position="373"/>
        <end position="406"/>
    </location>
</feature>
<dbReference type="InterPro" id="IPR039468">
    <property type="entry name" value="WDR19_WD40_rpt"/>
</dbReference>
<evidence type="ECO:0000313" key="11">
    <source>
        <dbReference type="EMBL" id="WZN58739.1"/>
    </source>
</evidence>
<evidence type="ECO:0000256" key="1">
    <source>
        <dbReference type="ARBA" id="ARBA00004138"/>
    </source>
</evidence>
<keyword evidence="4" id="KW-0802">TPR repeat</keyword>
<gene>
    <name evidence="11" type="ORF">HKI87_01g02630</name>
</gene>
<feature type="domain" description="IF140/IFT172/WDR19 TPR" evidence="10">
    <location>
        <begin position="1199"/>
        <end position="1384"/>
    </location>
</feature>
<feature type="region of interest" description="Disordered" evidence="7">
    <location>
        <begin position="1537"/>
        <end position="1585"/>
    </location>
</feature>
<dbReference type="GO" id="GO:0005929">
    <property type="term" value="C:cilium"/>
    <property type="evidence" value="ECO:0007669"/>
    <property type="project" value="UniProtKB-SubCell"/>
</dbReference>
<feature type="domain" description="WDR19 first beta-propeller" evidence="9">
    <location>
        <begin position="19"/>
        <end position="322"/>
    </location>
</feature>
<proteinExistence type="predicted"/>
<evidence type="ECO:0000313" key="12">
    <source>
        <dbReference type="Proteomes" id="UP001472866"/>
    </source>
</evidence>
<feature type="compositionally biased region" description="Basic and acidic residues" evidence="7">
    <location>
        <begin position="489"/>
        <end position="498"/>
    </location>
</feature>
<dbReference type="InterPro" id="IPR001680">
    <property type="entry name" value="WD40_rpt"/>
</dbReference>
<dbReference type="InterPro" id="IPR015943">
    <property type="entry name" value="WD40/YVTN_repeat-like_dom_sf"/>
</dbReference>
<dbReference type="InterPro" id="IPR040379">
    <property type="entry name" value="WDR19/dyf-2"/>
</dbReference>
<feature type="compositionally biased region" description="Low complexity" evidence="7">
    <location>
        <begin position="1123"/>
        <end position="1132"/>
    </location>
</feature>
<dbReference type="EMBL" id="CP151501">
    <property type="protein sequence ID" value="WZN58739.1"/>
    <property type="molecule type" value="Genomic_DNA"/>
</dbReference>
<dbReference type="SMART" id="SM00320">
    <property type="entry name" value="WD40"/>
    <property type="match status" value="5"/>
</dbReference>
<dbReference type="Gene3D" id="1.25.40.470">
    <property type="match status" value="2"/>
</dbReference>
<feature type="compositionally biased region" description="Gly residues" evidence="7">
    <location>
        <begin position="672"/>
        <end position="682"/>
    </location>
</feature>
<dbReference type="InterPro" id="IPR057855">
    <property type="entry name" value="Beta-prop_WDR19_1st"/>
</dbReference>
<protein>
    <submittedName>
        <fullName evidence="11">WD40 repeat domain-containing protein</fullName>
    </submittedName>
</protein>
<dbReference type="Pfam" id="PF24762">
    <property type="entry name" value="TPR_IF140-IFT172"/>
    <property type="match status" value="1"/>
</dbReference>
<keyword evidence="6" id="KW-0966">Cell projection</keyword>
<keyword evidence="3" id="KW-0677">Repeat</keyword>
<keyword evidence="2" id="KW-0853">WD repeat</keyword>
<dbReference type="Proteomes" id="UP001472866">
    <property type="component" value="Chromosome 01"/>
</dbReference>
<keyword evidence="12" id="KW-1185">Reference proteome</keyword>
<reference evidence="11 12" key="1">
    <citation type="submission" date="2024-03" db="EMBL/GenBank/DDBJ databases">
        <title>Complete genome sequence of the green alga Chloropicon roscoffensis RCC1871.</title>
        <authorList>
            <person name="Lemieux C."/>
            <person name="Pombert J.-F."/>
            <person name="Otis C."/>
            <person name="Turmel M."/>
        </authorList>
    </citation>
    <scope>NUCLEOTIDE SEQUENCE [LARGE SCALE GENOMIC DNA]</scope>
    <source>
        <strain evidence="11 12">RCC1871</strain>
    </source>
</reference>
<dbReference type="InterPro" id="IPR056168">
    <property type="entry name" value="TPR_IF140/IFT172/WDR19"/>
</dbReference>
<keyword evidence="5" id="KW-0969">Cilium</keyword>
<evidence type="ECO:0000259" key="10">
    <source>
        <dbReference type="Pfam" id="PF24762"/>
    </source>
</evidence>
<dbReference type="GO" id="GO:0060271">
    <property type="term" value="P:cilium assembly"/>
    <property type="evidence" value="ECO:0007669"/>
    <property type="project" value="TreeGrafter"/>
</dbReference>
<dbReference type="SUPFAM" id="SSF48452">
    <property type="entry name" value="TPR-like"/>
    <property type="match status" value="1"/>
</dbReference>
<sequence length="1801" mass="196276">MRKLFIARDKQPSKGRSALFCWNPRGHLLAVATFQDSVKQSKVVLYDRQGEQTNQVSISDSEQREFDNSGQAKTISHIEWDSRGEKIAIKCKNSSTISIWNTSTNEVYAVDIGVKHNASFITWHLEKPILAIGTDKGSLVLYNDDRKQKVVLVGYHSKALTCSAWNDEGYLALGSSDNQVSIMRPKAGTEEGEDTQLNKMALKGEPIAIDFAPVSKKEQASSPGVVRVSINVNRRSMMLLDIKKEEDKRTTSVPQHQEIQLEENYGRILVHSWYREQYIVAGTDTGYIVIIGTEMGQSAKHVHPFRFFRDPIADLSVSDTCSLEVPHHAQTRKEGIPDNAGEQSKSVLACCGSKNVLILDITKPSAAVEIMSHSLTSSGDQKAKGSDGSKGAGKRRGSLHRWAAGPGLDHGGKDAGVCEHLRWTSDGQILSVSSQDRSVHSLLVSLPIVGASCGGKIAYLTSLAEVSIVDIHEGESRSGTLSINSSQDADQKDSQDGTRKQHLLSCSILANIKTETEPSFCALGPAHVVVALNNECWFYSIEEEAPEMNFDYITSIESIRLNSRHAAILSEGRIHLHRIASQAGDQGVDKNEIVLPGSGASGDVTSVAMTETFLIAGTGSGSILYWLVSDPSSGATWDEGEGDDGGQGPGLQNLVPPPQINEYRHGHKGDDGLSGSGVGGGTINSAIMDDGYGSPRRAPASQHGITSIVPNASGTHLVFSDARRQVFFYNAVNDQVLPVLPPAGTNFAFQQDKGRNSNEGDPSIARQRVVPTILWDTDDPNVFVVFAERTHGESLSFGSKHQAVSDPNNSGFVAVYVYVPTSTSGSEVKLAGMHALRSLPGKPLLLSKGFLIFLTGSVNLERVLLDTHRHIMAKYSLQQVEGGKKGGGMTISTSASANKHDRLVRHEFDQHLALCHAEEAKEIALLSMDRGMWIALASQALETLDIDLAILGYRMAGDSSKASALTRLRHLEDKHLLAGHALLILGEGSAKPGDGSVVEVAESYFFRSSDPKAALEMHVDLKNWERALELAEEVSTTDLERAHINKQHAGTLELRGEYQAARRAYDIAIGLFNACLPRRPGQSFAGPGYGLEDRDLEDSIHAEFGSEYDSLGGTLRGGRDDMQAGADQAGARNPEGEAEEASPEQVLGQVKVCKGGIARCIIHLGDVEAGVQIALDLAQEEEGGAPGDASAHKRKMDMFKDFATILEEAGHLTEAAEMHHVCGNVEQAATLFVKSSQFDRAKPLMTQVMAPSLHQVFAKAMEMRGDYQLALSSYQRANDSQSLVRLYLSNNGIRNPHKAFAIVRQTRSLESAKLALQYCLDKGDHEGQTEMLVILGRVTEAMELAIVHNTVDALVSNINNSEAEPQVYLQIAKYYEQHSQYLKAGRMYETCCKSASLRPSLAENLVPSGDFYVEESTSGTVSEFIDACNNSAVHFYLEDGTSEAVDSAIALVGRVRSSSQIAQVVDWLADQTQSTSAAASKEGARHLFELHIALGDLTRAAHVACVLSRQEQDMGNYKLAHEQVHHAYCELRGELRKRKDQAEDGEDEDGEGDAREENENPNTSRGAEAKVKQGAASSKAKEDTEDLEDSVLSELMRQLIVLHSYVLVKTHVKLGDHLSAARLLVRVSKHISKFPAHIVPILTSTVIECQRAGLKWAAYEHASVLMRDPDYRSQIAQAYKRKIENVIRKPDPALKEARAKGGQGGDDQKELLSKCPNCGAIGAEYDLQCQHCKVVIPFCSASGKRMVAEDWGRCDSCKFPFLCSQMRRIAEKGESSCQLCRAKLGPDALVPKPFKKKWIYV</sequence>
<dbReference type="InterPro" id="IPR036322">
    <property type="entry name" value="WD40_repeat_dom_sf"/>
</dbReference>
<evidence type="ECO:0000256" key="3">
    <source>
        <dbReference type="ARBA" id="ARBA00022737"/>
    </source>
</evidence>
<evidence type="ECO:0000256" key="5">
    <source>
        <dbReference type="ARBA" id="ARBA00023069"/>
    </source>
</evidence>
<evidence type="ECO:0000256" key="7">
    <source>
        <dbReference type="SAM" id="MobiDB-lite"/>
    </source>
</evidence>
<accession>A0AAX4NXT1</accession>
<dbReference type="Gene3D" id="2.130.10.10">
    <property type="entry name" value="YVTN repeat-like/Quinoprotein amine dehydrogenase"/>
    <property type="match status" value="2"/>
</dbReference>
<evidence type="ECO:0000259" key="8">
    <source>
        <dbReference type="Pfam" id="PF15911"/>
    </source>
</evidence>
<dbReference type="PANTHER" id="PTHR14920">
    <property type="entry name" value="OSMOTIC AVOIDANCE ABNORMAL PROTEIN 1/WD REPEAT MEMBRANE PROTEIN"/>
    <property type="match status" value="1"/>
</dbReference>
<feature type="domain" description="WDR19 WD40 repeat" evidence="8">
    <location>
        <begin position="510"/>
        <end position="630"/>
    </location>
</feature>
<feature type="region of interest" description="Disordered" evidence="7">
    <location>
        <begin position="1111"/>
        <end position="1143"/>
    </location>
</feature>
<evidence type="ECO:0000256" key="4">
    <source>
        <dbReference type="ARBA" id="ARBA00022803"/>
    </source>
</evidence>
<evidence type="ECO:0000259" key="9">
    <source>
        <dbReference type="Pfam" id="PF23389"/>
    </source>
</evidence>
<organism evidence="11 12">
    <name type="scientific">Chloropicon roscoffensis</name>
    <dbReference type="NCBI Taxonomy" id="1461544"/>
    <lineage>
        <taxon>Eukaryota</taxon>
        <taxon>Viridiplantae</taxon>
        <taxon>Chlorophyta</taxon>
        <taxon>Chloropicophyceae</taxon>
        <taxon>Chloropicales</taxon>
        <taxon>Chloropicaceae</taxon>
        <taxon>Chloropicon</taxon>
    </lineage>
</organism>
<feature type="compositionally biased region" description="Basic and acidic residues" evidence="7">
    <location>
        <begin position="662"/>
        <end position="671"/>
    </location>
</feature>
<name>A0AAX4NXT1_9CHLO</name>
<dbReference type="Pfam" id="PF15911">
    <property type="entry name" value="Beta-prop_WDR19_2nd"/>
    <property type="match status" value="1"/>
</dbReference>
<dbReference type="PANTHER" id="PTHR14920:SF0">
    <property type="entry name" value="WD REPEAT DOMAIN 19"/>
    <property type="match status" value="1"/>
</dbReference>
<dbReference type="InterPro" id="IPR011990">
    <property type="entry name" value="TPR-like_helical_dom_sf"/>
</dbReference>
<dbReference type="GO" id="GO:0030991">
    <property type="term" value="C:intraciliary transport particle A"/>
    <property type="evidence" value="ECO:0007669"/>
    <property type="project" value="TreeGrafter"/>
</dbReference>
<evidence type="ECO:0000256" key="6">
    <source>
        <dbReference type="ARBA" id="ARBA00023273"/>
    </source>
</evidence>
<dbReference type="Pfam" id="PF23389">
    <property type="entry name" value="Beta-prop_WDR19_1st"/>
    <property type="match status" value="1"/>
</dbReference>
<feature type="region of interest" description="Disordered" evidence="7">
    <location>
        <begin position="478"/>
        <end position="498"/>
    </location>
</feature>
<evidence type="ECO:0000256" key="2">
    <source>
        <dbReference type="ARBA" id="ARBA00022574"/>
    </source>
</evidence>
<comment type="subcellular location">
    <subcellularLocation>
        <location evidence="1">Cell projection</location>
        <location evidence="1">Cilium</location>
    </subcellularLocation>
</comment>
<dbReference type="SUPFAM" id="SSF50978">
    <property type="entry name" value="WD40 repeat-like"/>
    <property type="match status" value="2"/>
</dbReference>
<feature type="region of interest" description="Disordered" evidence="7">
    <location>
        <begin position="635"/>
        <end position="702"/>
    </location>
</feature>
<dbReference type="GO" id="GO:0035721">
    <property type="term" value="P:intraciliary retrograde transport"/>
    <property type="evidence" value="ECO:0007669"/>
    <property type="project" value="InterPro"/>
</dbReference>